<feature type="region of interest" description="Disordered" evidence="1">
    <location>
        <begin position="729"/>
        <end position="804"/>
    </location>
</feature>
<evidence type="ECO:0000256" key="1">
    <source>
        <dbReference type="SAM" id="MobiDB-lite"/>
    </source>
</evidence>
<dbReference type="EMBL" id="WIVU01000020">
    <property type="protein sequence ID" value="MQU06438.1"/>
    <property type="molecule type" value="Genomic_DNA"/>
</dbReference>
<evidence type="ECO:0000313" key="5">
    <source>
        <dbReference type="Proteomes" id="UP000441404"/>
    </source>
</evidence>
<dbReference type="Gene3D" id="3.40.50.1820">
    <property type="entry name" value="alpha/beta hydrolase"/>
    <property type="match status" value="1"/>
</dbReference>
<gene>
    <name evidence="4" type="ORF">GHO27_12125</name>
    <name evidence="3" type="ORF">GHO39_06265</name>
    <name evidence="2" type="ORF">GHO40_14300</name>
</gene>
<dbReference type="Proteomes" id="UP000489190">
    <property type="component" value="Unassembled WGS sequence"/>
</dbReference>
<dbReference type="InterPro" id="IPR051321">
    <property type="entry name" value="PHA/PHB_synthase"/>
</dbReference>
<dbReference type="Proteomes" id="UP000478064">
    <property type="component" value="Unassembled WGS sequence"/>
</dbReference>
<dbReference type="RefSeq" id="WP_153327298.1">
    <property type="nucleotide sequence ID" value="NZ_WIVU01000020.1"/>
</dbReference>
<evidence type="ECO:0000313" key="7">
    <source>
        <dbReference type="Proteomes" id="UP000489190"/>
    </source>
</evidence>
<evidence type="ECO:0000313" key="2">
    <source>
        <dbReference type="EMBL" id="MQT47883.1"/>
    </source>
</evidence>
<evidence type="ECO:0000313" key="3">
    <source>
        <dbReference type="EMBL" id="MQT88748.1"/>
    </source>
</evidence>
<dbReference type="Proteomes" id="UP000441404">
    <property type="component" value="Unassembled WGS sequence"/>
</dbReference>
<dbReference type="InterPro" id="IPR024501">
    <property type="entry name" value="DUF3141"/>
</dbReference>
<dbReference type="PANTHER" id="PTHR36837:SF2">
    <property type="entry name" value="POLY(3-HYDROXYALKANOATE) POLYMERASE SUBUNIT PHAC"/>
    <property type="match status" value="1"/>
</dbReference>
<evidence type="ECO:0000313" key="6">
    <source>
        <dbReference type="Proteomes" id="UP000478064"/>
    </source>
</evidence>
<dbReference type="AlphaFoldDB" id="A0A6L5HTQ3"/>
<comment type="caution">
    <text evidence="4">The sequence shown here is derived from an EMBL/GenBank/DDBJ whole genome shotgun (WGS) entry which is preliminary data.</text>
</comment>
<dbReference type="InterPro" id="IPR029058">
    <property type="entry name" value="AB_hydrolase_fold"/>
</dbReference>
<feature type="compositionally biased region" description="Low complexity" evidence="1">
    <location>
        <begin position="741"/>
        <end position="791"/>
    </location>
</feature>
<reference evidence="5 6" key="1">
    <citation type="submission" date="2019-10" db="EMBL/GenBank/DDBJ databases">
        <title>Evaluation of single-gene subtyping targets for Pseudomonas.</title>
        <authorList>
            <person name="Reichler S.J."/>
            <person name="Orsi R.H."/>
            <person name="Wiedmann M."/>
            <person name="Martin N.H."/>
            <person name="Murphy S.I."/>
        </authorList>
    </citation>
    <scope>NUCLEOTIDE SEQUENCE [LARGE SCALE GENOMIC DNA]</scope>
    <source>
        <strain evidence="4 6">FSL R10-1637</strain>
        <strain evidence="3 7">FSL R10-3254</strain>
        <strain evidence="2 5">FSL R10-3257</strain>
    </source>
</reference>
<proteinExistence type="predicted"/>
<evidence type="ECO:0000313" key="4">
    <source>
        <dbReference type="EMBL" id="MQU06438.1"/>
    </source>
</evidence>
<name>A0A6L5HTQ3_9PSED</name>
<dbReference type="EMBL" id="WIWJ01000023">
    <property type="protein sequence ID" value="MQT47883.1"/>
    <property type="molecule type" value="Genomic_DNA"/>
</dbReference>
<accession>A0A6L5HTQ3</accession>
<dbReference type="SUPFAM" id="SSF53474">
    <property type="entry name" value="alpha/beta-Hydrolases"/>
    <property type="match status" value="1"/>
</dbReference>
<sequence length="804" mass="88186">MTGTTSTNPQWTPLLANPLELAQTATSYSIDAWQRTLLYADVRRQRGDQYSAHLAEQVPNVLSFPSEPVMSGLDLPRPVNYGMVRILPTADQPVDNEKRPFVVIDPRAGHGPGIGGFKPDSEVGAAMKAGHPCYFVGFLPDPVPGQTIEDVMRAQAEFVRRAGELHPDSRGKPAVIGNCQAGWQVLMAASLWPELFGPIIVAGAPLSYWAGDNPMRYAGGLLGGSWMTALTSDVGAGRFDGAWLVQNFESLDPANTWWSKPYNLYSKVDTEAPRYLGFEKYWGGYVFLNDVEMQYIVDNLFIGNKLATAELVTADGLRIDLRNIRSPILVFSSYGDNITPPAQALGWITDLYRDDADVLGHNQTIVYATHDSIGHLGIFVSGSVGRKEHTEFAASIDIIDLLPVGIYRADVEGVPEAEPNGVLDDEHTMRIQRSSVDEVRAIVKPDPESERRFAAAAQSSQINLGLYRNVLQPWVRAFSTPYTAQWLQTMHPLRVSYEWWSSKHPLAPALEQAAQQVREQRRPVDADNPFLRAQKELSDAVEQALDRFRDHRDQIYAGVFNMLYGSPWAKALAGQVDVDDKPGRAHPGDSPEHRAFIERELAQLPARMLQGGVLEAGTRAVFYVLRNRSEVDTRRYRYASQLQQDTSLVENLDMTALRHLVRSQAMLMTLDMDSAITAIPGLLADTPASDIRAQMRRVEQAVRSGSDQLTSDEVASLKQVLALFDAPASQRETSTLKTDAAESPEAASPKAPATGTKPRSTRATAARSAKPASSAKTSADPGSTSAPAGPAKPKPKPANRKEPS</sequence>
<dbReference type="EMBL" id="WIWI01000013">
    <property type="protein sequence ID" value="MQT88748.1"/>
    <property type="molecule type" value="Genomic_DNA"/>
</dbReference>
<dbReference type="Pfam" id="PF11339">
    <property type="entry name" value="DUF3141"/>
    <property type="match status" value="1"/>
</dbReference>
<organism evidence="4 6">
    <name type="scientific">Pseudomonas helleri</name>
    <dbReference type="NCBI Taxonomy" id="1608996"/>
    <lineage>
        <taxon>Bacteria</taxon>
        <taxon>Pseudomonadati</taxon>
        <taxon>Pseudomonadota</taxon>
        <taxon>Gammaproteobacteria</taxon>
        <taxon>Pseudomonadales</taxon>
        <taxon>Pseudomonadaceae</taxon>
        <taxon>Pseudomonas</taxon>
    </lineage>
</organism>
<dbReference type="PANTHER" id="PTHR36837">
    <property type="entry name" value="POLY(3-HYDROXYALKANOATE) POLYMERASE SUBUNIT PHAC"/>
    <property type="match status" value="1"/>
</dbReference>
<protein>
    <submittedName>
        <fullName evidence="4">DUF3141 domain-containing protein</fullName>
    </submittedName>
</protein>